<dbReference type="GO" id="GO:0046856">
    <property type="term" value="P:phosphatidylinositol dephosphorylation"/>
    <property type="evidence" value="ECO:0007669"/>
    <property type="project" value="InterPro"/>
</dbReference>
<reference evidence="3" key="1">
    <citation type="submission" date="2021-01" db="EMBL/GenBank/DDBJ databases">
        <authorList>
            <person name="Corre E."/>
            <person name="Pelletier E."/>
            <person name="Niang G."/>
            <person name="Scheremetjew M."/>
            <person name="Finn R."/>
            <person name="Kale V."/>
            <person name="Holt S."/>
            <person name="Cochrane G."/>
            <person name="Meng A."/>
            <person name="Brown T."/>
            <person name="Cohen L."/>
        </authorList>
    </citation>
    <scope>NUCLEOTIDE SEQUENCE</scope>
    <source>
        <strain evidence="3">CCMP2058</strain>
    </source>
</reference>
<feature type="compositionally biased region" description="Basic residues" evidence="1">
    <location>
        <begin position="578"/>
        <end position="590"/>
    </location>
</feature>
<feature type="region of interest" description="Disordered" evidence="1">
    <location>
        <begin position="1113"/>
        <end position="1286"/>
    </location>
</feature>
<feature type="region of interest" description="Disordered" evidence="1">
    <location>
        <begin position="1424"/>
        <end position="1444"/>
    </location>
</feature>
<dbReference type="SMART" id="SM00128">
    <property type="entry name" value="IPPc"/>
    <property type="match status" value="1"/>
</dbReference>
<dbReference type="Gene3D" id="2.30.29.30">
    <property type="entry name" value="Pleckstrin-homology domain (PH domain)/Phosphotyrosine-binding domain (PTB)"/>
    <property type="match status" value="1"/>
</dbReference>
<feature type="domain" description="PH" evidence="2">
    <location>
        <begin position="630"/>
        <end position="774"/>
    </location>
</feature>
<evidence type="ECO:0000256" key="1">
    <source>
        <dbReference type="SAM" id="MobiDB-lite"/>
    </source>
</evidence>
<proteinExistence type="predicted"/>
<dbReference type="InterPro" id="IPR036691">
    <property type="entry name" value="Endo/exonu/phosph_ase_sf"/>
</dbReference>
<dbReference type="EMBL" id="HBEM01025895">
    <property type="protein sequence ID" value="CAD8458630.1"/>
    <property type="molecule type" value="Transcribed_RNA"/>
</dbReference>
<dbReference type="SUPFAM" id="SSF50729">
    <property type="entry name" value="PH domain-like"/>
    <property type="match status" value="1"/>
</dbReference>
<dbReference type="InterPro" id="IPR001849">
    <property type="entry name" value="PH_domain"/>
</dbReference>
<feature type="compositionally biased region" description="Polar residues" evidence="1">
    <location>
        <begin position="190"/>
        <end position="199"/>
    </location>
</feature>
<feature type="compositionally biased region" description="Basic residues" evidence="1">
    <location>
        <begin position="1434"/>
        <end position="1444"/>
    </location>
</feature>
<feature type="compositionally biased region" description="Low complexity" evidence="1">
    <location>
        <begin position="1201"/>
        <end position="1223"/>
    </location>
</feature>
<protein>
    <recommendedName>
        <fullName evidence="2">PH domain-containing protein</fullName>
    </recommendedName>
</protein>
<dbReference type="PANTHER" id="PTHR11200">
    <property type="entry name" value="INOSITOL 5-PHOSPHATASE"/>
    <property type="match status" value="1"/>
</dbReference>
<dbReference type="Gene3D" id="3.60.10.10">
    <property type="entry name" value="Endonuclease/exonuclease/phosphatase"/>
    <property type="match status" value="1"/>
</dbReference>
<feature type="compositionally biased region" description="Basic and acidic residues" evidence="1">
    <location>
        <begin position="1170"/>
        <end position="1200"/>
    </location>
</feature>
<feature type="compositionally biased region" description="Polar residues" evidence="1">
    <location>
        <begin position="558"/>
        <end position="567"/>
    </location>
</feature>
<name>A0A7S0H6H3_9EUKA</name>
<feature type="region of interest" description="Disordered" evidence="1">
    <location>
        <begin position="483"/>
        <end position="515"/>
    </location>
</feature>
<dbReference type="SUPFAM" id="SSF56219">
    <property type="entry name" value="DNase I-like"/>
    <property type="match status" value="1"/>
</dbReference>
<feature type="compositionally biased region" description="Polar residues" evidence="1">
    <location>
        <begin position="1113"/>
        <end position="1123"/>
    </location>
</feature>
<feature type="region of interest" description="Disordered" evidence="1">
    <location>
        <begin position="1360"/>
        <end position="1379"/>
    </location>
</feature>
<dbReference type="PROSITE" id="PS50003">
    <property type="entry name" value="PH_DOMAIN"/>
    <property type="match status" value="1"/>
</dbReference>
<dbReference type="Pfam" id="PF22669">
    <property type="entry name" value="Exo_endo_phos2"/>
    <property type="match status" value="1"/>
</dbReference>
<evidence type="ECO:0000313" key="3">
    <source>
        <dbReference type="EMBL" id="CAD8458630.1"/>
    </source>
</evidence>
<evidence type="ECO:0000259" key="2">
    <source>
        <dbReference type="PROSITE" id="PS50003"/>
    </source>
</evidence>
<feature type="compositionally biased region" description="Polar residues" evidence="1">
    <location>
        <begin position="1249"/>
        <end position="1269"/>
    </location>
</feature>
<dbReference type="InterPro" id="IPR046985">
    <property type="entry name" value="IP5"/>
</dbReference>
<dbReference type="InterPro" id="IPR011993">
    <property type="entry name" value="PH-like_dom_sf"/>
</dbReference>
<dbReference type="SMART" id="SM00233">
    <property type="entry name" value="PH"/>
    <property type="match status" value="2"/>
</dbReference>
<feature type="region of interest" description="Disordered" evidence="1">
    <location>
        <begin position="162"/>
        <end position="219"/>
    </location>
</feature>
<feature type="region of interest" description="Disordered" evidence="1">
    <location>
        <begin position="554"/>
        <end position="621"/>
    </location>
</feature>
<accession>A0A7S0H6H3</accession>
<feature type="compositionally biased region" description="Basic and acidic residues" evidence="1">
    <location>
        <begin position="493"/>
        <end position="502"/>
    </location>
</feature>
<dbReference type="InterPro" id="IPR000300">
    <property type="entry name" value="IPPc"/>
</dbReference>
<dbReference type="Pfam" id="PF00169">
    <property type="entry name" value="PH"/>
    <property type="match status" value="1"/>
</dbReference>
<sequence>MQQKSRSTPPTMGDRVRRVIFMEIRAKSSLEASVSEWLSEDISGDIALLGGEQIRLFVEEKADEAKFTMIFAIPKGFEKTYRELEATKISTTLRDRFGGTMDHRVLKEVVTLSTGLISRVTNVSTGPHKHNSAVVSPRSDSPMTGTESDKELFANAFRREVKSSIRPKTTPPVSISPRVLPSPRDAASHSLDTSVSPRQFPQRVLTPRGPTRRAHKVQASIGSANDLRNHRFAKPRRIKKHATMSAGDLRDAKGILRSQSADGRIHRFSALKFPPYGYPQSASDREQHRQSITHMFKAGVDWKAKAMKLHRELEAKEKRFETAIADQHRMRIMLAKEVSDSRERIRSLTKCAETFELMIGCVLKRNRYKRFDERWARADQHGLAYSKHEIRIKNLSSKDMSDMAEEAVTKGSLDHDDGGLLFIPLAFIFKVHRDAKKENQFHVTAKFAGQTRTFVFQTSKRTDPYADQTTRWVNLIRHFREKHLERLQPSSNENKKEGKDRSSLNPPAPALNPNISKSLLTEESTGPLNTPQSATDVLGSAKLLGEKFVLPGARESEFSNGPGSYTESKGIPGMGEKTRKKKRRPSHRRSGYMDLRLAAMGPEDSDTNDLGAGAEESDVDAKLKEERENLPAKFGLLSKKNRFSRWDPRWVLVFEHAMFYSKNRAQVEGLDTAQSALSTLQGGEAKRAFERSTGSLLECANRTTEGVVKIGMSVISRIQISDDHPNRFHVRFSHKDSKSGNKSGGEKRERLMRFHCNSETEAMEWVAVLNKHLESFYSMRRMMRLKRNLIPEIPLSLMCCTWNVNAKRPEVCLESWLKPPEGIQPNLYCIALQEITKFTTRSVATDVDTSFTWRLQIEKTLLPRGYVKVISQHLVGLVIIIYAQERILSYISDVSTKTIAAGVMGVGGNKGAVGVELRVFRSKVSFVNCHLAAHQEKIKQRNQNLQKISKRLQLDSPDNDLVVLMGDLNYRLNISDKSIVEQLIERKDWSLLLNNDQLLQERSKGLILSDYKEGPINFAPTFKFEIGTNHYETKKQRIPSWCDRILWRTSRQLDKDSVRCYRYDADFSYKISDHKPVWALLSLMATQPTQLSLIGQMLVRQLNIESKVLKAKLNNSPTPTSLSKPRPPSLTHITSPKAAPSTPRGMATALMSSAGRDKRGRGRSMSAGPEDMRRILEGRRNAEEGSMRDSRKFRRQEDGTLLKSLKSAKSSSPPRSRGRSNSLWVDVGNPNLRRATSTSPMRRRRKRFTFTNLGSPSTGSTTDVASMSSPVERRPKLQPAGSHPGSVAKLTRNMSNNAKWNLAHRRHRSVASDPMEMVPRKQARYSLLRRAIGQLPQQQRQSTDYTNINTDINQLVNERGTDSRRVSGTTAGTIDSPRVSTDVAISPRQSGHAADGALFLGKNSLSPLTPRGKQLVEAKVTTMQHFPKPTPPKSPKRVNIRIGD</sequence>
<feature type="region of interest" description="Disordered" evidence="1">
    <location>
        <begin position="123"/>
        <end position="147"/>
    </location>
</feature>
<organism evidence="3">
    <name type="scientific">Amorphochlora amoebiformis</name>
    <dbReference type="NCBI Taxonomy" id="1561963"/>
    <lineage>
        <taxon>Eukaryota</taxon>
        <taxon>Sar</taxon>
        <taxon>Rhizaria</taxon>
        <taxon>Cercozoa</taxon>
        <taxon>Chlorarachniophyceae</taxon>
        <taxon>Amorphochlora</taxon>
    </lineage>
</organism>
<dbReference type="GO" id="GO:0004439">
    <property type="term" value="F:phosphatidylinositol-4,5-bisphosphate 5-phosphatase activity"/>
    <property type="evidence" value="ECO:0007669"/>
    <property type="project" value="TreeGrafter"/>
</dbReference>
<gene>
    <name evidence="3" type="ORF">LAMO00422_LOCUS17581</name>
</gene>